<dbReference type="Proteomes" id="UP000018227">
    <property type="component" value="Unassembled WGS sequence"/>
</dbReference>
<dbReference type="HOGENOM" id="CLU_278944_0_0_9"/>
<dbReference type="AlphaFoldDB" id="V2Y9J6"/>
<dbReference type="EMBL" id="ACIL03000005">
    <property type="protein sequence ID" value="ESL04351.1"/>
    <property type="molecule type" value="Genomic_DNA"/>
</dbReference>
<dbReference type="eggNOG" id="ENOG502Z809">
    <property type="taxonomic scope" value="Bacteria"/>
</dbReference>
<evidence type="ECO:0000313" key="1">
    <source>
        <dbReference type="EMBL" id="ESL04351.1"/>
    </source>
</evidence>
<accession>V2Y9J6</accession>
<sequence length="1131" mass="127510">MEVSMAGKLEKAVEIYRSLGYEETDFEDILNLGTGSSEEQKIAREGLKTGEWLELKQLSENSYGFVPVVDVDLGKLAIFAIRVGVDAKRAAHILRRGSEVALKAVESRGETYAMNFIKAACTSNRRIWEHSLSVLGTLAIKLVHQMNLDIPESVEYMKDWAAVAAMVLGSERKEQNFDEGFAPAKEDIIRRFIEHIEMGISVNVPSTGPFSKVLIWGVENNVLTKEAAMEQVFYALNIAQRPGDRKELMNILEQIGLTDDDIRSRAETIIPLLGLGETALLERFAPVLIENASEDLLYQVLISCSFAKVKKIKKMILNAALKREKPKSAKEYEEWILLYKQDEDKSISKLADSLEKAWGLELEKEDVKEEVQGLWRETPKLWELPEFEIGEISPEALTDLVAVISERKECVEDITFERLIAMANNIAYKNPNEAKMSLAGISNNDSSGILALGIWAKNLENNICPDRMREVWDGEKQVLRIVYGELLYTRNIVLFTSINKWPCLLSTPSYEDLSIGLSDLINRLLIYKNENLSYVSEPDLQLALTRLDIDSVTEKDAKEYLEKLNDINLKILLPSGELLQDEYGNDVLVGEIIVEYLKDPYIEPEFTPGKTSCWKVELDMPKSLKALPNRFSYSNDSMFSMFPTWGDYALTAVHRDCEVYHGQGIILRQIARRRKPITKGALMNWLAIESNLSDENAEDVINATHEAWERGLLLPDTADISYLDWNGDTPSNLASMALSMECMAKDGMLSVVWQAACDTVEVSLGAPRMLTGTAEVVKFLRDYLDEVIIAVQNKFAPNSVLEMKAVKNLAAKSGASKAVGYAKEIVNKLKSFDTEIIKEPENSEEASDTPISKNDFDEVWVTLPEPKTLIPDNVSMSVKTVEIRKNEKVFQFNLNLPDVPEYEYQITIAGWIYGLRNEGQISAFRANHNGEIIDEEEKSVWLHYDNIKKKIVVSRFRNWRNEENGPLEGESTPYSKTLLTIAVALLAQDGESIYGAKSLTKELIKTGELNVESLRDITRELLLHEDISPAKLVRVVEKERELLSVLWVMLSECIKYAGAKTVKDNKPPVWINRILDICIYYADYLKEAAGRGFIPPEDAKWQGLLEIANSTAKSAAIKKAKILVKILGLRE</sequence>
<dbReference type="STRING" id="592026.GCWU0000282_000701"/>
<comment type="caution">
    <text evidence="1">The sequence shown here is derived from an EMBL/GenBank/DDBJ whole genome shotgun (WGS) entry which is preliminary data.</text>
</comment>
<keyword evidence="2" id="KW-1185">Reference proteome</keyword>
<evidence type="ECO:0008006" key="3">
    <source>
        <dbReference type="Google" id="ProtNLM"/>
    </source>
</evidence>
<organism evidence="1 2">
    <name type="scientific">Catonella morbi ATCC 51271</name>
    <dbReference type="NCBI Taxonomy" id="592026"/>
    <lineage>
        <taxon>Bacteria</taxon>
        <taxon>Bacillati</taxon>
        <taxon>Bacillota</taxon>
        <taxon>Clostridia</taxon>
        <taxon>Lachnospirales</taxon>
        <taxon>Lachnospiraceae</taxon>
        <taxon>Catonella</taxon>
    </lineage>
</organism>
<reference evidence="1 2" key="1">
    <citation type="submission" date="2013-06" db="EMBL/GenBank/DDBJ databases">
        <authorList>
            <person name="Weinstock G."/>
            <person name="Sodergren E."/>
            <person name="Clifton S."/>
            <person name="Fulton L."/>
            <person name="Fulton B."/>
            <person name="Courtney L."/>
            <person name="Fronick C."/>
            <person name="Harrison M."/>
            <person name="Strong C."/>
            <person name="Farmer C."/>
            <person name="Delahaunty K."/>
            <person name="Markovic C."/>
            <person name="Hall O."/>
            <person name="Minx P."/>
            <person name="Tomlinson C."/>
            <person name="Mitreva M."/>
            <person name="Nelson J."/>
            <person name="Hou S."/>
            <person name="Wollam A."/>
            <person name="Pepin K.H."/>
            <person name="Johnson M."/>
            <person name="Bhonagiri V."/>
            <person name="Nash W.E."/>
            <person name="Warren W."/>
            <person name="Chinwalla A."/>
            <person name="Mardis E.R."/>
            <person name="Wilson R.K."/>
        </authorList>
    </citation>
    <scope>NUCLEOTIDE SEQUENCE [LARGE SCALE GENOMIC DNA]</scope>
    <source>
        <strain evidence="1 2">ATCC 51271</strain>
    </source>
</reference>
<name>V2Y9J6_9FIRM</name>
<gene>
    <name evidence="1" type="ORF">GCWU0000282_000701</name>
</gene>
<protein>
    <recommendedName>
        <fullName evidence="3">PRTRC system protein E</fullName>
    </recommendedName>
</protein>
<evidence type="ECO:0000313" key="2">
    <source>
        <dbReference type="Proteomes" id="UP000018227"/>
    </source>
</evidence>
<proteinExistence type="predicted"/>